<dbReference type="KEGG" id="nik:F5I99_17970"/>
<keyword evidence="4" id="KW-1185">Reference proteome</keyword>
<dbReference type="Pfam" id="PF04773">
    <property type="entry name" value="FecR"/>
    <property type="match status" value="1"/>
</dbReference>
<evidence type="ECO:0000259" key="2">
    <source>
        <dbReference type="Pfam" id="PF16220"/>
    </source>
</evidence>
<feature type="domain" description="FecR N-terminal" evidence="2">
    <location>
        <begin position="26"/>
        <end position="54"/>
    </location>
</feature>
<accession>A0A5J6LI44</accession>
<dbReference type="InterPro" id="IPR032623">
    <property type="entry name" value="FecR_N"/>
</dbReference>
<sequence length="325" mass="36419">MNSPPPTIPESVARDAVELLLDWQMQAEPDCWERIRRWRAAHPDHERAWQQIETTQQQLSVLSPATTRLARNTLSTGRQSRRRSLKVMALLCMGASSGWLISRQPGITLGQDQHFTGTGEQLELQLPGGSQVQLNSRTAIRLSYNQHRTQIHLLQGEIFIQTAAPPAEPPRSLLITTQQGVLTPVGTAFNVRQLHETTQVAVLAGQVRLIQGPVQQPHLIPTGETLLISNTALVSQSQVTPADTAWRQGMLIAEGMRLQQFIDQLSRYHQGIIRLDPTLAELRVSGSYPIQDTRRVLESLSHSLPIRLEQRSRYWITLRPAGYSG</sequence>
<dbReference type="RefSeq" id="WP_151058433.1">
    <property type="nucleotide sequence ID" value="NZ_CP044222.1"/>
</dbReference>
<dbReference type="PANTHER" id="PTHR30273">
    <property type="entry name" value="PERIPLASMIC SIGNAL SENSOR AND SIGMA FACTOR ACTIVATOR FECR-RELATED"/>
    <property type="match status" value="1"/>
</dbReference>
<dbReference type="PIRSF" id="PIRSF018266">
    <property type="entry name" value="FecR"/>
    <property type="match status" value="1"/>
</dbReference>
<dbReference type="EMBL" id="CP044222">
    <property type="protein sequence ID" value="QEW08225.1"/>
    <property type="molecule type" value="Genomic_DNA"/>
</dbReference>
<dbReference type="AlphaFoldDB" id="A0A5J6LI44"/>
<evidence type="ECO:0000313" key="3">
    <source>
        <dbReference type="EMBL" id="QEW08225.1"/>
    </source>
</evidence>
<dbReference type="Gene3D" id="2.60.120.1440">
    <property type="match status" value="1"/>
</dbReference>
<evidence type="ECO:0000259" key="1">
    <source>
        <dbReference type="Pfam" id="PF04773"/>
    </source>
</evidence>
<dbReference type="Proteomes" id="UP000325606">
    <property type="component" value="Chromosome"/>
</dbReference>
<gene>
    <name evidence="3" type="ORF">F5I99_17970</name>
</gene>
<dbReference type="InterPro" id="IPR012373">
    <property type="entry name" value="Ferrdict_sens_TM"/>
</dbReference>
<reference evidence="3 4" key="1">
    <citation type="submission" date="2019-09" db="EMBL/GenBank/DDBJ databases">
        <title>Nitrincola iocasae sp. nov., a bacterium isolated from the sediment collected at a cold seep field in South China Sea.</title>
        <authorList>
            <person name="Zhang H."/>
            <person name="Wang H."/>
            <person name="Li C."/>
        </authorList>
    </citation>
    <scope>NUCLEOTIDE SEQUENCE [LARGE SCALE GENOMIC DNA]</scope>
    <source>
        <strain evidence="3 4">KXZD1103</strain>
    </source>
</reference>
<organism evidence="3 4">
    <name type="scientific">Nitrincola iocasae</name>
    <dbReference type="NCBI Taxonomy" id="2614693"/>
    <lineage>
        <taxon>Bacteria</taxon>
        <taxon>Pseudomonadati</taxon>
        <taxon>Pseudomonadota</taxon>
        <taxon>Gammaproteobacteria</taxon>
        <taxon>Oceanospirillales</taxon>
        <taxon>Oceanospirillaceae</taxon>
        <taxon>Nitrincola</taxon>
    </lineage>
</organism>
<name>A0A5J6LI44_9GAMM</name>
<protein>
    <submittedName>
        <fullName evidence="3">FecR family protein</fullName>
    </submittedName>
</protein>
<dbReference type="Pfam" id="PF16220">
    <property type="entry name" value="DUF4880"/>
    <property type="match status" value="1"/>
</dbReference>
<evidence type="ECO:0000313" key="4">
    <source>
        <dbReference type="Proteomes" id="UP000325606"/>
    </source>
</evidence>
<dbReference type="PANTHER" id="PTHR30273:SF2">
    <property type="entry name" value="PROTEIN FECR"/>
    <property type="match status" value="1"/>
</dbReference>
<feature type="domain" description="FecR protein" evidence="1">
    <location>
        <begin position="113"/>
        <end position="208"/>
    </location>
</feature>
<dbReference type="GO" id="GO:0016989">
    <property type="term" value="F:sigma factor antagonist activity"/>
    <property type="evidence" value="ECO:0007669"/>
    <property type="project" value="TreeGrafter"/>
</dbReference>
<proteinExistence type="predicted"/>
<dbReference type="Gene3D" id="3.55.50.30">
    <property type="match status" value="1"/>
</dbReference>
<dbReference type="InterPro" id="IPR006860">
    <property type="entry name" value="FecR"/>
</dbReference>